<evidence type="ECO:0000313" key="3">
    <source>
        <dbReference type="Proteomes" id="UP000325313"/>
    </source>
</evidence>
<feature type="region of interest" description="Disordered" evidence="1">
    <location>
        <begin position="173"/>
        <end position="211"/>
    </location>
</feature>
<sequence length="211" mass="23375">MAIVQYPTHSQHQSSPSFVFHLVPTPSFYTLLATPLHPRPSPGPLPNTASSNLILHRILSPTPQPAIAPYININLLYTAIISQFSVSTSLHPPKVKLCSTAFSTSFPLHKFLYRLILSAKSDQSASSHATFLVPPFLSYLAAVLWLFLPQALIHSSNNDRSLRLLQPKAFCQTTPPPWAPKEGTPKKQKRIPPPDPPQEEVLSRDPFAISF</sequence>
<accession>A0A5B0RAR5</accession>
<evidence type="ECO:0000313" key="2">
    <source>
        <dbReference type="EMBL" id="KAA1122165.1"/>
    </source>
</evidence>
<dbReference type="EMBL" id="VDEP01000236">
    <property type="protein sequence ID" value="KAA1122165.1"/>
    <property type="molecule type" value="Genomic_DNA"/>
</dbReference>
<proteinExistence type="predicted"/>
<gene>
    <name evidence="2" type="ORF">PGTUg99_031163</name>
</gene>
<evidence type="ECO:0000256" key="1">
    <source>
        <dbReference type="SAM" id="MobiDB-lite"/>
    </source>
</evidence>
<dbReference type="AlphaFoldDB" id="A0A5B0RAR5"/>
<protein>
    <submittedName>
        <fullName evidence="2">Uncharacterized protein</fullName>
    </submittedName>
</protein>
<dbReference type="Proteomes" id="UP000325313">
    <property type="component" value="Unassembled WGS sequence"/>
</dbReference>
<name>A0A5B0RAR5_PUCGR</name>
<reference evidence="2 3" key="1">
    <citation type="submission" date="2019-05" db="EMBL/GenBank/DDBJ databases">
        <title>Emergence of the Ug99 lineage of the wheat stem rust pathogen through somatic hybridization.</title>
        <authorList>
            <person name="Li F."/>
            <person name="Upadhyaya N.M."/>
            <person name="Sperschneider J."/>
            <person name="Matny O."/>
            <person name="Nguyen-Phuc H."/>
            <person name="Mago R."/>
            <person name="Raley C."/>
            <person name="Miller M.E."/>
            <person name="Silverstein K.A.T."/>
            <person name="Henningsen E."/>
            <person name="Hirsch C.D."/>
            <person name="Visser B."/>
            <person name="Pretorius Z.A."/>
            <person name="Steffenson B.J."/>
            <person name="Schwessinger B."/>
            <person name="Dodds P.N."/>
            <person name="Figueroa M."/>
        </authorList>
    </citation>
    <scope>NUCLEOTIDE SEQUENCE [LARGE SCALE GENOMIC DNA]</scope>
    <source>
        <strain evidence="2 3">Ug99</strain>
    </source>
</reference>
<comment type="caution">
    <text evidence="2">The sequence shown here is derived from an EMBL/GenBank/DDBJ whole genome shotgun (WGS) entry which is preliminary data.</text>
</comment>
<organism evidence="2 3">
    <name type="scientific">Puccinia graminis f. sp. tritici</name>
    <dbReference type="NCBI Taxonomy" id="56615"/>
    <lineage>
        <taxon>Eukaryota</taxon>
        <taxon>Fungi</taxon>
        <taxon>Dikarya</taxon>
        <taxon>Basidiomycota</taxon>
        <taxon>Pucciniomycotina</taxon>
        <taxon>Pucciniomycetes</taxon>
        <taxon>Pucciniales</taxon>
        <taxon>Pucciniaceae</taxon>
        <taxon>Puccinia</taxon>
    </lineage>
</organism>